<dbReference type="EMBL" id="JAUSVF010000002">
    <property type="protein sequence ID" value="MDQ0322412.1"/>
    <property type="molecule type" value="Genomic_DNA"/>
</dbReference>
<dbReference type="Proteomes" id="UP001230207">
    <property type="component" value="Unassembled WGS sequence"/>
</dbReference>
<dbReference type="RefSeq" id="WP_307234030.1">
    <property type="nucleotide sequence ID" value="NZ_JAUSVF010000002.1"/>
</dbReference>
<keyword evidence="2" id="KW-1185">Reference proteome</keyword>
<reference evidence="1 2" key="1">
    <citation type="submission" date="2023-07" db="EMBL/GenBank/DDBJ databases">
        <title>Genomic Encyclopedia of Type Strains, Phase IV (KMG-IV): sequencing the most valuable type-strain genomes for metagenomic binning, comparative biology and taxonomic classification.</title>
        <authorList>
            <person name="Goeker M."/>
        </authorList>
    </citation>
    <scope>NUCLEOTIDE SEQUENCE [LARGE SCALE GENOMIC DNA]</scope>
    <source>
        <strain evidence="1 2">DSM 1112</strain>
    </source>
</reference>
<name>A0ABU0BWT4_9HYPH</name>
<dbReference type="InterPro" id="IPR031482">
    <property type="entry name" value="CBP_BcsN"/>
</dbReference>
<evidence type="ECO:0008006" key="3">
    <source>
        <dbReference type="Google" id="ProtNLM"/>
    </source>
</evidence>
<proteinExistence type="predicted"/>
<organism evidence="1 2">
    <name type="scientific">Pararhizobium capsulatum DSM 1112</name>
    <dbReference type="NCBI Taxonomy" id="1121113"/>
    <lineage>
        <taxon>Bacteria</taxon>
        <taxon>Pseudomonadati</taxon>
        <taxon>Pseudomonadota</taxon>
        <taxon>Alphaproteobacteria</taxon>
        <taxon>Hyphomicrobiales</taxon>
        <taxon>Rhizobiaceae</taxon>
        <taxon>Rhizobium/Agrobacterium group</taxon>
        <taxon>Pararhizobium</taxon>
    </lineage>
</organism>
<comment type="caution">
    <text evidence="1">The sequence shown here is derived from an EMBL/GenBank/DDBJ whole genome shotgun (WGS) entry which is preliminary data.</text>
</comment>
<protein>
    <recommendedName>
        <fullName evidence="3">Cellulose biosynthesis protein BcsN</fullName>
    </recommendedName>
</protein>
<sequence length="337" mass="36305">MIRFPLIRQNTPSRGFFAGFFHRHVPVLSMPSLRRAATLAVMSASVVACGAPRDGVRLTEGATTVPSEEAMALPPPGGPAVVSVVSRTFTNADEQDILLFTSASTPGQNFLRIKLFGPMGIDRDGGKSLGYATLRESTIGQEMRAQFPGVGMKRSDLFLQNDYGPFGYAFGRGRQNDSCFYGWQQIRSNEQERSAFQNGGTIQVRLRLCEQGASEEKLLSVMYGYTIRAGISKPGWNPYGAPPSVDDGLGRTSNPIRPLPQDLEPARVTHVSRPIVTKVVPVRATQVENSTQLVPSPDGVQNPQAAETIPLPVTSDMNTVVVPSPSCVANSDGTPPC</sequence>
<gene>
    <name evidence="1" type="ORF">QO002_004618</name>
</gene>
<dbReference type="Pfam" id="PF17038">
    <property type="entry name" value="CBP_BcsN"/>
    <property type="match status" value="1"/>
</dbReference>
<accession>A0ABU0BWT4</accession>
<evidence type="ECO:0000313" key="1">
    <source>
        <dbReference type="EMBL" id="MDQ0322412.1"/>
    </source>
</evidence>
<evidence type="ECO:0000313" key="2">
    <source>
        <dbReference type="Proteomes" id="UP001230207"/>
    </source>
</evidence>